<dbReference type="GO" id="GO:0006355">
    <property type="term" value="P:regulation of DNA-templated transcription"/>
    <property type="evidence" value="ECO:0007669"/>
    <property type="project" value="InterPro"/>
</dbReference>
<dbReference type="InterPro" id="IPR036388">
    <property type="entry name" value="WH-like_DNA-bd_sf"/>
</dbReference>
<dbReference type="AlphaFoldDB" id="A0A437RSY0"/>
<evidence type="ECO:0000313" key="3">
    <source>
        <dbReference type="Proteomes" id="UP000285575"/>
    </source>
</evidence>
<dbReference type="SUPFAM" id="SSF46894">
    <property type="entry name" value="C-terminal effector domain of the bipartite response regulators"/>
    <property type="match status" value="1"/>
</dbReference>
<dbReference type="EMBL" id="SACR01000001">
    <property type="protein sequence ID" value="RVU49860.1"/>
    <property type="molecule type" value="Genomic_DNA"/>
</dbReference>
<comment type="caution">
    <text evidence="2">The sequence shown here is derived from an EMBL/GenBank/DDBJ whole genome shotgun (WGS) entry which is preliminary data.</text>
</comment>
<protein>
    <submittedName>
        <fullName evidence="2">LuxR family transcriptional regulator</fullName>
    </submittedName>
</protein>
<dbReference type="OrthoDB" id="9150154at2"/>
<gene>
    <name evidence="2" type="ORF">EOE66_01265</name>
</gene>
<dbReference type="InterPro" id="IPR000792">
    <property type="entry name" value="Tscrpt_reg_LuxR_C"/>
</dbReference>
<sequence length="204" mass="21259">MLGMLDEIDYGMLLVTADAQVSYLNHAARLELDGDHPLQLLGNTLRAHRAQDVAPLYDALAAAQRGLRRLVTLGEGTQRVCVSVVPMPGPTATGQTDPARATLLVLGKRQVCEQLSVQGYARSVGLTPAETRVLEQLCAGARPGEVAARAGVAVSTVRTQIGSIRTKTGAGSIRELVRQVAVLPPLVGALRGLGGAAGSAGPRR</sequence>
<dbReference type="Proteomes" id="UP000285575">
    <property type="component" value="Unassembled WGS sequence"/>
</dbReference>
<reference evidence="2 3" key="1">
    <citation type="submission" date="2019-01" db="EMBL/GenBank/DDBJ databases">
        <authorList>
            <person name="Chen W.-M."/>
        </authorList>
    </citation>
    <scope>NUCLEOTIDE SEQUENCE [LARGE SCALE GENOMIC DNA]</scope>
    <source>
        <strain evidence="2 3">KYPY4</strain>
    </source>
</reference>
<dbReference type="GO" id="GO:0003677">
    <property type="term" value="F:DNA binding"/>
    <property type="evidence" value="ECO:0007669"/>
    <property type="project" value="InterPro"/>
</dbReference>
<organism evidence="2 3">
    <name type="scientific">Rubrivivax rivuli</name>
    <dbReference type="NCBI Taxonomy" id="1862385"/>
    <lineage>
        <taxon>Bacteria</taxon>
        <taxon>Pseudomonadati</taxon>
        <taxon>Pseudomonadota</taxon>
        <taxon>Betaproteobacteria</taxon>
        <taxon>Burkholderiales</taxon>
        <taxon>Sphaerotilaceae</taxon>
        <taxon>Rubrivivax</taxon>
    </lineage>
</organism>
<evidence type="ECO:0000259" key="1">
    <source>
        <dbReference type="SMART" id="SM00421"/>
    </source>
</evidence>
<evidence type="ECO:0000313" key="2">
    <source>
        <dbReference type="EMBL" id="RVU49860.1"/>
    </source>
</evidence>
<name>A0A437RSY0_9BURK</name>
<keyword evidence="3" id="KW-1185">Reference proteome</keyword>
<feature type="domain" description="HTH luxR-type" evidence="1">
    <location>
        <begin position="123"/>
        <end position="180"/>
    </location>
</feature>
<dbReference type="SMART" id="SM00421">
    <property type="entry name" value="HTH_LUXR"/>
    <property type="match status" value="1"/>
</dbReference>
<accession>A0A437RSY0</accession>
<dbReference type="InterPro" id="IPR016032">
    <property type="entry name" value="Sig_transdc_resp-reg_C-effctor"/>
</dbReference>
<proteinExistence type="predicted"/>
<dbReference type="Gene3D" id="1.10.10.10">
    <property type="entry name" value="Winged helix-like DNA-binding domain superfamily/Winged helix DNA-binding domain"/>
    <property type="match status" value="1"/>
</dbReference>